<evidence type="ECO:0000313" key="2">
    <source>
        <dbReference type="EMBL" id="PND38457.1"/>
    </source>
</evidence>
<feature type="region of interest" description="Disordered" evidence="1">
    <location>
        <begin position="182"/>
        <end position="204"/>
    </location>
</feature>
<organism evidence="2 3">
    <name type="scientific">Kinneretia aquatilis</name>
    <dbReference type="NCBI Taxonomy" id="2070761"/>
    <lineage>
        <taxon>Bacteria</taxon>
        <taxon>Pseudomonadati</taxon>
        <taxon>Pseudomonadota</taxon>
        <taxon>Betaproteobacteria</taxon>
        <taxon>Burkholderiales</taxon>
        <taxon>Sphaerotilaceae</taxon>
        <taxon>Roseateles</taxon>
    </lineage>
</organism>
<comment type="caution">
    <text evidence="2">The sequence shown here is derived from an EMBL/GenBank/DDBJ whole genome shotgun (WGS) entry which is preliminary data.</text>
</comment>
<reference evidence="2 3" key="1">
    <citation type="submission" date="2018-01" db="EMBL/GenBank/DDBJ databases">
        <title>Draft genome sequence of Paucibacter aquatile CR182 isolated from freshwater of the Nakdong River.</title>
        <authorList>
            <person name="Choi A."/>
            <person name="Chung E.J."/>
        </authorList>
    </citation>
    <scope>NUCLEOTIDE SEQUENCE [LARGE SCALE GENOMIC DNA]</scope>
    <source>
        <strain evidence="2 3">CR182</strain>
    </source>
</reference>
<dbReference type="RefSeq" id="WP_102768376.1">
    <property type="nucleotide sequence ID" value="NZ_POSP01000003.1"/>
</dbReference>
<sequence length="245" mass="26002">MNDNRLQQELQRLYGSHGPAVAAPARAAVLELARPADWTALGALWRGVQSDLGLPAPAIAVNGRDGFQLWFALTEDGLAAEADALLQALVRAYLAELRPATRLLRWTSSSQASAPSLPPQRAAPGQWSAFVAPDLAPVFSEEPWLDTEPGPEAQAEVLCRLSCIPATQLRAALASLDHAIGRAPTPPSASTAPAAPRPHAAPAFPDCEPRRFLRRVMNDETVAMALRIEAAKALLLAPSQPEPGA</sequence>
<name>A0A2N8KYC9_9BURK</name>
<dbReference type="EMBL" id="POSP01000003">
    <property type="protein sequence ID" value="PND38457.1"/>
    <property type="molecule type" value="Genomic_DNA"/>
</dbReference>
<proteinExistence type="predicted"/>
<dbReference type="Proteomes" id="UP000235916">
    <property type="component" value="Unassembled WGS sequence"/>
</dbReference>
<accession>A0A2N8KYC9</accession>
<gene>
    <name evidence="2" type="ORF">C1O66_13625</name>
</gene>
<keyword evidence="3" id="KW-1185">Reference proteome</keyword>
<feature type="compositionally biased region" description="Low complexity" evidence="1">
    <location>
        <begin position="188"/>
        <end position="204"/>
    </location>
</feature>
<dbReference type="OrthoDB" id="8756642at2"/>
<evidence type="ECO:0000313" key="3">
    <source>
        <dbReference type="Proteomes" id="UP000235916"/>
    </source>
</evidence>
<dbReference type="AlphaFoldDB" id="A0A2N8KYC9"/>
<evidence type="ECO:0000256" key="1">
    <source>
        <dbReference type="SAM" id="MobiDB-lite"/>
    </source>
</evidence>
<protein>
    <submittedName>
        <fullName evidence="2">Uncharacterized protein</fullName>
    </submittedName>
</protein>